<dbReference type="PROSITE" id="PS50292">
    <property type="entry name" value="PEROXIDASE_3"/>
    <property type="match status" value="1"/>
</dbReference>
<feature type="binding site" description="axial binding residue" evidence="5">
    <location>
        <position position="743"/>
    </location>
    <ligand>
        <name>heme b</name>
        <dbReference type="ChEBI" id="CHEBI:60344"/>
    </ligand>
    <ligandPart>
        <name>Fe</name>
        <dbReference type="ChEBI" id="CHEBI:18248"/>
    </ligandPart>
</feature>
<keyword evidence="2" id="KW-0964">Secreted</keyword>
<dbReference type="SUPFAM" id="SSF48113">
    <property type="entry name" value="Heme-dependent peroxidases"/>
    <property type="match status" value="1"/>
</dbReference>
<dbReference type="PANTHER" id="PTHR11475:SF4">
    <property type="entry name" value="CHORION PEROXIDASE"/>
    <property type="match status" value="1"/>
</dbReference>
<dbReference type="EMBL" id="GL733055">
    <property type="protein sequence ID" value="EFX63496.1"/>
    <property type="molecule type" value="Genomic_DNA"/>
</dbReference>
<dbReference type="GO" id="GO:0006979">
    <property type="term" value="P:response to oxidative stress"/>
    <property type="evidence" value="ECO:0007669"/>
    <property type="project" value="InterPro"/>
</dbReference>
<dbReference type="Pfam" id="PF14295">
    <property type="entry name" value="PAN_4"/>
    <property type="match status" value="2"/>
</dbReference>
<sequence length="975" mass="109042">MGSYAVAIPYLPITSVVCLFLMSFDAGRNCLPIKRWDTCWEIAISCGIDLDALCKINPSLIGGQACDNLRIVDAIGCQAARNAIEENWNTGDGNVKWQFNCDYYGHDLERLPSSGENCGGLCVAHPKCTHFRYTDDGYCYLKTLPLTSRRTPAKGGVCGYLPFKFESPPRDVWNSGEGGVKWLLNCDFFGNDIGRIEATGEQCGGLCVANPECNHFRHSDGTCYLKKTSLNTPRTPINGGVRWRIRVEMPAGYGAPPLQENEKKAKQYNLVFNSPKQQQQYNSINNSMNSAADAGKLQMKVTDTIETQLFVKKIFVLPGSSRATHALLFTSTAESEKMSRDAMMESYTVTEIVKRFNIKPEDVQRTMKQFNLKDTILSGMCTADPVCDEKTIRSPYRTLDGSCNNIQRPSWGKSLTQFQRALPSAYADGVRTPRRAKNGGELPSARLVSTTVAVDIDSPSQSDTTWVMQYGQFIDHDFTRTPEFKMGTTSKFQSEEPMEALFRAVCRMGNLLRKSLSIPSVFRLRFRRTILFFSKFGQRCMPLVRSAPIRRSDCTFGASEQMNQLTHFLDNSNVYGSDDKTARELRTFKKGGMKVTPRNELDLLPADEESKVSCTLSKTVSGIDPPTDVKCFKTGDTSRVNEHPNLAVTHTIFLREHNRLAAELARLNPGWDDERLYQEARRILAAQMQHITFNEWLPVIIGRVKMQELGLLPLQQGSSQDYDKNLNPSVLNEFAAAAFRFGHTLIQGKHQYEIYTPGNLDKFLIGLASQPSQNAENYFTQEVTNHLFEEQGKGFGLDLVSLNLQRGRDHGIPGYNAYRTQCGLPPAGQFSDLLNLISPAIVDKFAKLYDTVDDIDLFIGAMSERLAPGALVGPTLQCIISDQFLKLKRGDRFFYDLAGQPSSFTKDQLTEIRRASFARLVCDNSNCGRLCIDDGKCNAFTYNSATGICFLKDIPASYGRSPWNGAICGFLPWKF</sequence>
<dbReference type="GO" id="GO:0005576">
    <property type="term" value="C:extracellular region"/>
    <property type="evidence" value="ECO:0007669"/>
    <property type="project" value="UniProtKB-SubCell"/>
</dbReference>
<dbReference type="FunFam" id="3.50.4.10:FF:000022">
    <property type="entry name" value="Serine/threonine-protein kinase"/>
    <property type="match status" value="1"/>
</dbReference>
<dbReference type="Pfam" id="PF03098">
    <property type="entry name" value="An_peroxidase"/>
    <property type="match status" value="1"/>
</dbReference>
<dbReference type="GO" id="GO:0004601">
    <property type="term" value="F:peroxidase activity"/>
    <property type="evidence" value="ECO:0000318"/>
    <property type="project" value="GO_Central"/>
</dbReference>
<dbReference type="PhylomeDB" id="E9HXN3"/>
<feature type="domain" description="Apple" evidence="6">
    <location>
        <begin position="187"/>
        <end position="226"/>
    </location>
</feature>
<dbReference type="HOGENOM" id="CLU_006087_5_0_1"/>
<dbReference type="GO" id="GO:0020037">
    <property type="term" value="F:heme binding"/>
    <property type="evidence" value="ECO:0007669"/>
    <property type="project" value="InterPro"/>
</dbReference>
<keyword evidence="5" id="KW-0479">Metal-binding</keyword>
<dbReference type="InterPro" id="IPR010255">
    <property type="entry name" value="Haem_peroxidase_sf"/>
</dbReference>
<dbReference type="AlphaFoldDB" id="E9HXN3"/>
<dbReference type="PRINTS" id="PR00457">
    <property type="entry name" value="ANPEROXIDASE"/>
</dbReference>
<comment type="subcellular location">
    <subcellularLocation>
        <location evidence="1">Secreted</location>
    </subcellularLocation>
</comment>
<dbReference type="PANTHER" id="PTHR11475">
    <property type="entry name" value="OXIDASE/PEROXIDASE"/>
    <property type="match status" value="1"/>
</dbReference>
<reference evidence="7 8" key="1">
    <citation type="journal article" date="2011" name="Science">
        <title>The ecoresponsive genome of Daphnia pulex.</title>
        <authorList>
            <person name="Colbourne J.K."/>
            <person name="Pfrender M.E."/>
            <person name="Gilbert D."/>
            <person name="Thomas W.K."/>
            <person name="Tucker A."/>
            <person name="Oakley T.H."/>
            <person name="Tokishita S."/>
            <person name="Aerts A."/>
            <person name="Arnold G.J."/>
            <person name="Basu M.K."/>
            <person name="Bauer D.J."/>
            <person name="Caceres C.E."/>
            <person name="Carmel L."/>
            <person name="Casola C."/>
            <person name="Choi J.H."/>
            <person name="Detter J.C."/>
            <person name="Dong Q."/>
            <person name="Dusheyko S."/>
            <person name="Eads B.D."/>
            <person name="Frohlich T."/>
            <person name="Geiler-Samerotte K.A."/>
            <person name="Gerlach D."/>
            <person name="Hatcher P."/>
            <person name="Jogdeo S."/>
            <person name="Krijgsveld J."/>
            <person name="Kriventseva E.V."/>
            <person name="Kultz D."/>
            <person name="Laforsch C."/>
            <person name="Lindquist E."/>
            <person name="Lopez J."/>
            <person name="Manak J.R."/>
            <person name="Muller J."/>
            <person name="Pangilinan J."/>
            <person name="Patwardhan R.P."/>
            <person name="Pitluck S."/>
            <person name="Pritham E.J."/>
            <person name="Rechtsteiner A."/>
            <person name="Rho M."/>
            <person name="Rogozin I.B."/>
            <person name="Sakarya O."/>
            <person name="Salamov A."/>
            <person name="Schaack S."/>
            <person name="Shapiro H."/>
            <person name="Shiga Y."/>
            <person name="Skalitzky C."/>
            <person name="Smith Z."/>
            <person name="Souvorov A."/>
            <person name="Sung W."/>
            <person name="Tang Z."/>
            <person name="Tsuchiya D."/>
            <person name="Tu H."/>
            <person name="Vos H."/>
            <person name="Wang M."/>
            <person name="Wolf Y.I."/>
            <person name="Yamagata H."/>
            <person name="Yamada T."/>
            <person name="Ye Y."/>
            <person name="Shaw J.R."/>
            <person name="Andrews J."/>
            <person name="Crease T.J."/>
            <person name="Tang H."/>
            <person name="Lucas S.M."/>
            <person name="Robertson H.M."/>
            <person name="Bork P."/>
            <person name="Koonin E.V."/>
            <person name="Zdobnov E.M."/>
            <person name="Grigoriev I.V."/>
            <person name="Lynch M."/>
            <person name="Boore J.L."/>
        </authorList>
    </citation>
    <scope>NUCLEOTIDE SEQUENCE [LARGE SCALE GENOMIC DNA]</scope>
</reference>
<evidence type="ECO:0000259" key="6">
    <source>
        <dbReference type="Pfam" id="PF14295"/>
    </source>
</evidence>
<accession>E9HXN3</accession>
<keyword evidence="4" id="KW-0325">Glycoprotein</keyword>
<dbReference type="InParanoid" id="E9HXN3"/>
<dbReference type="KEGG" id="dpx:DAPPUDRAFT_268331"/>
<dbReference type="Gene3D" id="1.10.640.10">
    <property type="entry name" value="Haem peroxidase domain superfamily, animal type"/>
    <property type="match status" value="1"/>
</dbReference>
<keyword evidence="5" id="KW-0349">Heme</keyword>
<dbReference type="OrthoDB" id="6505174at2759"/>
<dbReference type="Proteomes" id="UP000000305">
    <property type="component" value="Unassembled WGS sequence"/>
</dbReference>
<dbReference type="GO" id="GO:0046872">
    <property type="term" value="F:metal ion binding"/>
    <property type="evidence" value="ECO:0007669"/>
    <property type="project" value="UniProtKB-KW"/>
</dbReference>
<gene>
    <name evidence="7" type="ORF">DAPPUDRAFT_268331</name>
</gene>
<feature type="domain" description="Apple" evidence="6">
    <location>
        <begin position="102"/>
        <end position="140"/>
    </location>
</feature>
<protein>
    <recommendedName>
        <fullName evidence="6">Apple domain-containing protein</fullName>
    </recommendedName>
</protein>
<dbReference type="CDD" id="cd09823">
    <property type="entry name" value="peroxinectin_like"/>
    <property type="match status" value="1"/>
</dbReference>
<evidence type="ECO:0000313" key="7">
    <source>
        <dbReference type="EMBL" id="EFX63496.1"/>
    </source>
</evidence>
<dbReference type="eggNOG" id="KOG2408">
    <property type="taxonomic scope" value="Eukaryota"/>
</dbReference>
<name>E9HXN3_DAPPU</name>
<evidence type="ECO:0000256" key="1">
    <source>
        <dbReference type="ARBA" id="ARBA00004613"/>
    </source>
</evidence>
<organism evidence="7 8">
    <name type="scientific">Daphnia pulex</name>
    <name type="common">Water flea</name>
    <dbReference type="NCBI Taxonomy" id="6669"/>
    <lineage>
        <taxon>Eukaryota</taxon>
        <taxon>Metazoa</taxon>
        <taxon>Ecdysozoa</taxon>
        <taxon>Arthropoda</taxon>
        <taxon>Crustacea</taxon>
        <taxon>Branchiopoda</taxon>
        <taxon>Diplostraca</taxon>
        <taxon>Cladocera</taxon>
        <taxon>Anomopoda</taxon>
        <taxon>Daphniidae</taxon>
        <taxon>Daphnia</taxon>
    </lineage>
</organism>
<evidence type="ECO:0000256" key="2">
    <source>
        <dbReference type="ARBA" id="ARBA00022525"/>
    </source>
</evidence>
<dbReference type="InterPro" id="IPR036779">
    <property type="entry name" value="LysM_dom_sf"/>
</dbReference>
<dbReference type="InterPro" id="IPR003609">
    <property type="entry name" value="Pan_app"/>
</dbReference>
<evidence type="ECO:0000256" key="3">
    <source>
        <dbReference type="ARBA" id="ARBA00022559"/>
    </source>
</evidence>
<dbReference type="Gene3D" id="3.50.4.10">
    <property type="entry name" value="Hepatocyte Growth Factor"/>
    <property type="match status" value="2"/>
</dbReference>
<dbReference type="FunCoup" id="E9HXN3">
    <property type="interactions" value="38"/>
</dbReference>
<evidence type="ECO:0000256" key="4">
    <source>
        <dbReference type="ARBA" id="ARBA00023180"/>
    </source>
</evidence>
<keyword evidence="3" id="KW-0575">Peroxidase</keyword>
<dbReference type="InterPro" id="IPR019791">
    <property type="entry name" value="Haem_peroxidase_animal"/>
</dbReference>
<evidence type="ECO:0000256" key="5">
    <source>
        <dbReference type="PIRSR" id="PIRSR619791-2"/>
    </source>
</evidence>
<proteinExistence type="predicted"/>
<dbReference type="Gene3D" id="3.10.350.10">
    <property type="entry name" value="LysM domain"/>
    <property type="match status" value="1"/>
</dbReference>
<keyword evidence="3" id="KW-0560">Oxidoreductase</keyword>
<dbReference type="CDD" id="cd00118">
    <property type="entry name" value="LysM"/>
    <property type="match status" value="1"/>
</dbReference>
<keyword evidence="8" id="KW-1185">Reference proteome</keyword>
<dbReference type="InterPro" id="IPR037120">
    <property type="entry name" value="Haem_peroxidase_sf_animal"/>
</dbReference>
<keyword evidence="5" id="KW-0408">Iron</keyword>
<evidence type="ECO:0000313" key="8">
    <source>
        <dbReference type="Proteomes" id="UP000000305"/>
    </source>
</evidence>
<dbReference type="InterPro" id="IPR018392">
    <property type="entry name" value="LysM"/>
</dbReference>